<proteinExistence type="predicted"/>
<feature type="transmembrane region" description="Helical" evidence="1">
    <location>
        <begin position="89"/>
        <end position="118"/>
    </location>
</feature>
<organism evidence="2 3">
    <name type="scientific">Roseofilum acuticapitatum BLCC-M154</name>
    <dbReference type="NCBI Taxonomy" id="3022444"/>
    <lineage>
        <taxon>Bacteria</taxon>
        <taxon>Bacillati</taxon>
        <taxon>Cyanobacteriota</taxon>
        <taxon>Cyanophyceae</taxon>
        <taxon>Desertifilales</taxon>
        <taxon>Desertifilaceae</taxon>
        <taxon>Roseofilum</taxon>
        <taxon>Roseofilum acuticapitatum</taxon>
    </lineage>
</organism>
<name>A0ABT7ASD7_9CYAN</name>
<dbReference type="InterPro" id="IPR044200">
    <property type="entry name" value="At5g03900-like"/>
</dbReference>
<gene>
    <name evidence="2" type="ORF">PMG71_10290</name>
</gene>
<comment type="caution">
    <text evidence="2">The sequence shown here is derived from an EMBL/GenBank/DDBJ whole genome shotgun (WGS) entry which is preliminary data.</text>
</comment>
<dbReference type="EMBL" id="JAQOSP010000069">
    <property type="protein sequence ID" value="MDJ1169814.1"/>
    <property type="molecule type" value="Genomic_DNA"/>
</dbReference>
<protein>
    <recommendedName>
        <fullName evidence="4">Iron-sulfur cluster biosynthesis family protein</fullName>
    </recommendedName>
</protein>
<feature type="transmembrane region" description="Helical" evidence="1">
    <location>
        <begin position="331"/>
        <end position="353"/>
    </location>
</feature>
<sequence length="425" mass="47631">MAIPDRKLMEAVENLGYRVTVGDVAARTGLNVEQAQQGLLALAADAGGHLQVAESGDIAYQFPRNFRTILQSKFWRLRWQKTMQQIGRILFYLVRISFGVLLILSLVLILVAIAVIVISVQSSQDGDGDRGGSGRSLRFFWFPLNVADWFWFFSPDYSSQPRRQSSASEMNFLEAIFSFLFGDGNPNAHLEQRRWQAIAATIRSRHGAVVAEQLAPYLDDLGKGYDLEYENYLLPVLVRFNGRPEVTPEGGIVYQFPDLQITATEEEEEEQQVSYLKEKKWRFSRASSSQIMWAIGLGAANLIGALVLGSLLSDGTVAAQVGGFVAFVESIYGILLAYGVGFLAIPLGRYLWLGQANQKIEQRNQMRRDRRSLLRHPNAEVQQKLDYAKGLAKKQAIAPDNLTYTTETDILEQEIDRLGNGDRQS</sequence>
<feature type="transmembrane region" description="Helical" evidence="1">
    <location>
        <begin position="291"/>
        <end position="311"/>
    </location>
</feature>
<evidence type="ECO:0008006" key="4">
    <source>
        <dbReference type="Google" id="ProtNLM"/>
    </source>
</evidence>
<evidence type="ECO:0000313" key="3">
    <source>
        <dbReference type="Proteomes" id="UP001235303"/>
    </source>
</evidence>
<dbReference type="PANTHER" id="PTHR47380">
    <property type="entry name" value="OS02G0533000 PROTEIN"/>
    <property type="match status" value="1"/>
</dbReference>
<evidence type="ECO:0000256" key="1">
    <source>
        <dbReference type="SAM" id="Phobius"/>
    </source>
</evidence>
<evidence type="ECO:0000313" key="2">
    <source>
        <dbReference type="EMBL" id="MDJ1169814.1"/>
    </source>
</evidence>
<reference evidence="2 3" key="1">
    <citation type="submission" date="2023-01" db="EMBL/GenBank/DDBJ databases">
        <title>Novel diversity within Roseofilum (Cyanobacteria; Desertifilaceae) from marine benthic mats with descriptions of four novel species.</title>
        <authorList>
            <person name="Wang Y."/>
            <person name="Berthold D.E."/>
            <person name="Hu J."/>
            <person name="Lefler F.W."/>
            <person name="Laughinghouse H.D. IV."/>
        </authorList>
    </citation>
    <scope>NUCLEOTIDE SEQUENCE [LARGE SCALE GENOMIC DNA]</scope>
    <source>
        <strain evidence="2 3">BLCC-M154</strain>
    </source>
</reference>
<keyword evidence="1" id="KW-0812">Transmembrane</keyword>
<accession>A0ABT7ASD7</accession>
<dbReference type="RefSeq" id="WP_283753574.1">
    <property type="nucleotide sequence ID" value="NZ_JAQOSP010000069.1"/>
</dbReference>
<keyword evidence="1" id="KW-0472">Membrane</keyword>
<keyword evidence="1" id="KW-1133">Transmembrane helix</keyword>
<dbReference type="PANTHER" id="PTHR47380:SF4">
    <property type="entry name" value="OS02G0533000 PROTEIN"/>
    <property type="match status" value="1"/>
</dbReference>
<keyword evidence="3" id="KW-1185">Reference proteome</keyword>
<dbReference type="Proteomes" id="UP001235303">
    <property type="component" value="Unassembled WGS sequence"/>
</dbReference>